<dbReference type="Gene3D" id="3.30.930.10">
    <property type="entry name" value="Bira Bifunctional Protein, Domain 2"/>
    <property type="match status" value="1"/>
</dbReference>
<reference evidence="2" key="1">
    <citation type="journal article" date="2015" name="Nature">
        <title>Complex archaea that bridge the gap between prokaryotes and eukaryotes.</title>
        <authorList>
            <person name="Spang A."/>
            <person name="Saw J.H."/>
            <person name="Jorgensen S.L."/>
            <person name="Zaremba-Niedzwiedzka K."/>
            <person name="Martijn J."/>
            <person name="Lind A.E."/>
            <person name="van Eijk R."/>
            <person name="Schleper C."/>
            <person name="Guy L."/>
            <person name="Ettema T.J."/>
        </authorList>
    </citation>
    <scope>NUCLEOTIDE SEQUENCE</scope>
</reference>
<evidence type="ECO:0000259" key="1">
    <source>
        <dbReference type="Pfam" id="PF03099"/>
    </source>
</evidence>
<gene>
    <name evidence="2" type="ORF">LCGC14_2454400</name>
</gene>
<accession>A0A0F9C2Q5</accession>
<dbReference type="SUPFAM" id="SSF55681">
    <property type="entry name" value="Class II aaRS and biotin synthetases"/>
    <property type="match status" value="1"/>
</dbReference>
<dbReference type="InterPro" id="IPR045864">
    <property type="entry name" value="aa-tRNA-synth_II/BPL/LPL"/>
</dbReference>
<dbReference type="Pfam" id="PF03099">
    <property type="entry name" value="BPL_LplA_LipB"/>
    <property type="match status" value="1"/>
</dbReference>
<dbReference type="AlphaFoldDB" id="A0A0F9C2Q5"/>
<organism evidence="2">
    <name type="scientific">marine sediment metagenome</name>
    <dbReference type="NCBI Taxonomy" id="412755"/>
    <lineage>
        <taxon>unclassified sequences</taxon>
        <taxon>metagenomes</taxon>
        <taxon>ecological metagenomes</taxon>
    </lineage>
</organism>
<feature type="non-terminal residue" evidence="2">
    <location>
        <position position="125"/>
    </location>
</feature>
<dbReference type="InterPro" id="IPR004143">
    <property type="entry name" value="BPL_LPL_catalytic"/>
</dbReference>
<feature type="domain" description="BPL/LPL catalytic" evidence="1">
    <location>
        <begin position="42"/>
        <end position="102"/>
    </location>
</feature>
<evidence type="ECO:0000313" key="2">
    <source>
        <dbReference type="EMBL" id="KKL20542.1"/>
    </source>
</evidence>
<name>A0A0F9C2Q5_9ZZZZ</name>
<sequence>MDNLRFPIHYPKMNHLAFNRLCHQGLQASGYDPIQFEIRSLEVCKSTNDEVSKHLRSYPNSIVLSMIQEEGRGRGSKIWDSPIGGIWMSIGMNIQSEVIELSTLVVNSVSKTLNYYVQCNIKDPN</sequence>
<dbReference type="EMBL" id="LAZR01038056">
    <property type="protein sequence ID" value="KKL20542.1"/>
    <property type="molecule type" value="Genomic_DNA"/>
</dbReference>
<protein>
    <recommendedName>
        <fullName evidence="1">BPL/LPL catalytic domain-containing protein</fullName>
    </recommendedName>
</protein>
<proteinExistence type="predicted"/>
<comment type="caution">
    <text evidence="2">The sequence shown here is derived from an EMBL/GenBank/DDBJ whole genome shotgun (WGS) entry which is preliminary data.</text>
</comment>